<gene>
    <name evidence="10" type="ORF">AX018_10627</name>
</gene>
<dbReference type="Gene3D" id="2.40.110.10">
    <property type="entry name" value="Butyryl-CoA Dehydrogenase, subunit A, domain 2"/>
    <property type="match status" value="1"/>
</dbReference>
<dbReference type="SUPFAM" id="SSF56645">
    <property type="entry name" value="Acyl-CoA dehydrogenase NM domain-like"/>
    <property type="match status" value="1"/>
</dbReference>
<dbReference type="InterPro" id="IPR009075">
    <property type="entry name" value="AcylCo_DH/oxidase_C"/>
</dbReference>
<feature type="domain" description="Acyl-CoA dehydrogenase/oxidase N-terminal" evidence="9">
    <location>
        <begin position="12"/>
        <end position="121"/>
    </location>
</feature>
<evidence type="ECO:0000259" key="7">
    <source>
        <dbReference type="Pfam" id="PF00441"/>
    </source>
</evidence>
<evidence type="ECO:0000256" key="3">
    <source>
        <dbReference type="ARBA" id="ARBA00011738"/>
    </source>
</evidence>
<keyword evidence="5" id="KW-0274">FAD</keyword>
<comment type="caution">
    <text evidence="10">The sequence shown here is derived from an EMBL/GenBank/DDBJ whole genome shotgun (WGS) entry which is preliminary data.</text>
</comment>
<dbReference type="InterPro" id="IPR013786">
    <property type="entry name" value="AcylCoA_DH/ox_N"/>
</dbReference>
<sequence length="390" mass="41425">MDIGTHSAPPEDLAHRTRHWVDTHLIPAETALGEDSDAAHARMAGLIASARQSGLWGIFLPVALGGQLGQLSAYARVAEEEGRSEFGPEVFGSEAVVDAHMLHRHATRAVREHYLADLAAGRATPAYGMSEPDGVGSVPATIQTTATLEDGHWRIEGRKWFVCRARRAAFVTVVARTRAHGPADGALSMIVVPADAPGFQVERSLDILGRDQGQCEISFQGVRVPADHVLGAPHQGMALMRQRLAMGRLVRSSHWLGLGQRCLDLMGARIHSPRGRLAALADKQLVRQHVFEAHLALKSARALLRMAAAEFDAGQACDVSVNLAKVAAARALGLAADSAVQIHGAEGLSALSPLSHIYRAARATRILDGTDEALINAVGRDLIAAGAPIA</sequence>
<evidence type="ECO:0000313" key="11">
    <source>
        <dbReference type="Proteomes" id="UP000248856"/>
    </source>
</evidence>
<protein>
    <submittedName>
        <fullName evidence="10">Acyl-CoA dehydrogenase</fullName>
    </submittedName>
</protein>
<dbReference type="GO" id="GO:0050660">
    <property type="term" value="F:flavin adenine dinucleotide binding"/>
    <property type="evidence" value="ECO:0007669"/>
    <property type="project" value="InterPro"/>
</dbReference>
<reference evidence="10 11" key="1">
    <citation type="submission" date="2018-06" db="EMBL/GenBank/DDBJ databases">
        <title>Genomic Encyclopedia of Archaeal and Bacterial Type Strains, Phase II (KMG-II): from individual species to whole genera.</title>
        <authorList>
            <person name="Goeker M."/>
        </authorList>
    </citation>
    <scope>NUCLEOTIDE SEQUENCE [LARGE SCALE GENOMIC DNA]</scope>
    <source>
        <strain evidence="10 11">CFPB 3232</strain>
    </source>
</reference>
<evidence type="ECO:0000256" key="6">
    <source>
        <dbReference type="ARBA" id="ARBA00023002"/>
    </source>
</evidence>
<dbReference type="AlphaFoldDB" id="A0A328YPK7"/>
<feature type="domain" description="Acyl-CoA oxidase/dehydrogenase middle" evidence="8">
    <location>
        <begin position="126"/>
        <end position="222"/>
    </location>
</feature>
<dbReference type="PANTHER" id="PTHR48083">
    <property type="entry name" value="MEDIUM-CHAIN SPECIFIC ACYL-COA DEHYDROGENASE, MITOCHONDRIAL-RELATED"/>
    <property type="match status" value="1"/>
</dbReference>
<dbReference type="Gene3D" id="1.20.140.10">
    <property type="entry name" value="Butyryl-CoA Dehydrogenase, subunit A, domain 3"/>
    <property type="match status" value="1"/>
</dbReference>
<dbReference type="Pfam" id="PF02770">
    <property type="entry name" value="Acyl-CoA_dh_M"/>
    <property type="match status" value="1"/>
</dbReference>
<dbReference type="PANTHER" id="PTHR48083:SF13">
    <property type="entry name" value="ACYL-COA DEHYDROGENASE FAMILY MEMBER 11"/>
    <property type="match status" value="1"/>
</dbReference>
<dbReference type="InterPro" id="IPR036250">
    <property type="entry name" value="AcylCo_DH-like_C"/>
</dbReference>
<comment type="subunit">
    <text evidence="3">Homodimer.</text>
</comment>
<keyword evidence="4" id="KW-0285">Flavoprotein</keyword>
<evidence type="ECO:0000313" key="10">
    <source>
        <dbReference type="EMBL" id="RAR75294.1"/>
    </source>
</evidence>
<keyword evidence="6" id="KW-0560">Oxidoreductase</keyword>
<accession>A0A328YPK7</accession>
<dbReference type="Proteomes" id="UP000248856">
    <property type="component" value="Unassembled WGS sequence"/>
</dbReference>
<dbReference type="InterPro" id="IPR046373">
    <property type="entry name" value="Acyl-CoA_Oxase/DH_mid-dom_sf"/>
</dbReference>
<dbReference type="GO" id="GO:0005737">
    <property type="term" value="C:cytoplasm"/>
    <property type="evidence" value="ECO:0007669"/>
    <property type="project" value="TreeGrafter"/>
</dbReference>
<dbReference type="Pfam" id="PF02771">
    <property type="entry name" value="Acyl-CoA_dh_N"/>
    <property type="match status" value="1"/>
</dbReference>
<dbReference type="InterPro" id="IPR050741">
    <property type="entry name" value="Acyl-CoA_dehydrogenase"/>
</dbReference>
<dbReference type="OrthoDB" id="7807987at2"/>
<dbReference type="RefSeq" id="WP_111881701.1">
    <property type="nucleotide sequence ID" value="NZ_CBCSGC010000088.1"/>
</dbReference>
<evidence type="ECO:0000256" key="4">
    <source>
        <dbReference type="ARBA" id="ARBA00022630"/>
    </source>
</evidence>
<dbReference type="Pfam" id="PF00441">
    <property type="entry name" value="Acyl-CoA_dh_1"/>
    <property type="match status" value="1"/>
</dbReference>
<dbReference type="CDD" id="cd00567">
    <property type="entry name" value="ACAD"/>
    <property type="match status" value="1"/>
</dbReference>
<proteinExistence type="inferred from homology"/>
<evidence type="ECO:0000259" key="9">
    <source>
        <dbReference type="Pfam" id="PF02771"/>
    </source>
</evidence>
<dbReference type="InterPro" id="IPR009100">
    <property type="entry name" value="AcylCoA_DH/oxidase_NM_dom_sf"/>
</dbReference>
<dbReference type="InterPro" id="IPR006091">
    <property type="entry name" value="Acyl-CoA_Oxase/DH_mid-dom"/>
</dbReference>
<dbReference type="GO" id="GO:0003995">
    <property type="term" value="F:acyl-CoA dehydrogenase activity"/>
    <property type="evidence" value="ECO:0007669"/>
    <property type="project" value="TreeGrafter"/>
</dbReference>
<dbReference type="EMBL" id="QLTA01000062">
    <property type="protein sequence ID" value="RAR75294.1"/>
    <property type="molecule type" value="Genomic_DNA"/>
</dbReference>
<name>A0A328YPK7_9BURK</name>
<dbReference type="GO" id="GO:0033539">
    <property type="term" value="P:fatty acid beta-oxidation using acyl-CoA dehydrogenase"/>
    <property type="evidence" value="ECO:0007669"/>
    <property type="project" value="TreeGrafter"/>
</dbReference>
<evidence type="ECO:0000256" key="1">
    <source>
        <dbReference type="ARBA" id="ARBA00001974"/>
    </source>
</evidence>
<dbReference type="InterPro" id="IPR037069">
    <property type="entry name" value="AcylCoA_DH/ox_N_sf"/>
</dbReference>
<comment type="similarity">
    <text evidence="2">Belongs to the acyl-CoA dehydrogenase family.</text>
</comment>
<comment type="cofactor">
    <cofactor evidence="1">
        <name>FAD</name>
        <dbReference type="ChEBI" id="CHEBI:57692"/>
    </cofactor>
</comment>
<evidence type="ECO:0000259" key="8">
    <source>
        <dbReference type="Pfam" id="PF02770"/>
    </source>
</evidence>
<dbReference type="Gene3D" id="1.10.540.10">
    <property type="entry name" value="Acyl-CoA dehydrogenase/oxidase, N-terminal domain"/>
    <property type="match status" value="1"/>
</dbReference>
<organism evidence="10 11">
    <name type="scientific">Paracidovorax anthurii</name>
    <dbReference type="NCBI Taxonomy" id="78229"/>
    <lineage>
        <taxon>Bacteria</taxon>
        <taxon>Pseudomonadati</taxon>
        <taxon>Pseudomonadota</taxon>
        <taxon>Betaproteobacteria</taxon>
        <taxon>Burkholderiales</taxon>
        <taxon>Comamonadaceae</taxon>
        <taxon>Paracidovorax</taxon>
    </lineage>
</organism>
<feature type="domain" description="Acyl-CoA dehydrogenase/oxidase C-terminal" evidence="7">
    <location>
        <begin position="235"/>
        <end position="382"/>
    </location>
</feature>
<evidence type="ECO:0000256" key="2">
    <source>
        <dbReference type="ARBA" id="ARBA00009347"/>
    </source>
</evidence>
<dbReference type="SUPFAM" id="SSF47203">
    <property type="entry name" value="Acyl-CoA dehydrogenase C-terminal domain-like"/>
    <property type="match status" value="1"/>
</dbReference>
<evidence type="ECO:0000256" key="5">
    <source>
        <dbReference type="ARBA" id="ARBA00022827"/>
    </source>
</evidence>
<keyword evidence="11" id="KW-1185">Reference proteome</keyword>